<protein>
    <submittedName>
        <fullName evidence="1">SFRICE_024074</fullName>
    </submittedName>
</protein>
<sequence length="21" mass="2429">MKLTIGRLVLLKNESIENRSN</sequence>
<gene>
    <name evidence="1" type="ORF">SFRICE_024074</name>
</gene>
<reference evidence="1" key="1">
    <citation type="submission" date="2016-07" db="EMBL/GenBank/DDBJ databases">
        <authorList>
            <person name="Bretaudeau A."/>
        </authorList>
    </citation>
    <scope>NUCLEOTIDE SEQUENCE</scope>
    <source>
        <strain evidence="1">Rice</strain>
        <tissue evidence="1">Whole body</tissue>
    </source>
</reference>
<name>A0A2H1VB62_SPOFR</name>
<dbReference type="EMBL" id="ODYU01001610">
    <property type="protein sequence ID" value="SOQ38075.1"/>
    <property type="molecule type" value="Genomic_DNA"/>
</dbReference>
<proteinExistence type="predicted"/>
<accession>A0A2H1VB62</accession>
<dbReference type="AlphaFoldDB" id="A0A2H1VB62"/>
<evidence type="ECO:0000313" key="1">
    <source>
        <dbReference type="EMBL" id="SOQ38075.1"/>
    </source>
</evidence>
<organism evidence="1">
    <name type="scientific">Spodoptera frugiperda</name>
    <name type="common">Fall armyworm</name>
    <dbReference type="NCBI Taxonomy" id="7108"/>
    <lineage>
        <taxon>Eukaryota</taxon>
        <taxon>Metazoa</taxon>
        <taxon>Ecdysozoa</taxon>
        <taxon>Arthropoda</taxon>
        <taxon>Hexapoda</taxon>
        <taxon>Insecta</taxon>
        <taxon>Pterygota</taxon>
        <taxon>Neoptera</taxon>
        <taxon>Endopterygota</taxon>
        <taxon>Lepidoptera</taxon>
        <taxon>Glossata</taxon>
        <taxon>Ditrysia</taxon>
        <taxon>Noctuoidea</taxon>
        <taxon>Noctuidae</taxon>
        <taxon>Amphipyrinae</taxon>
        <taxon>Spodoptera</taxon>
    </lineage>
</organism>